<keyword evidence="1" id="KW-0805">Transcription regulation</keyword>
<reference evidence="5" key="2">
    <citation type="submission" date="2023-05" db="EMBL/GenBank/DDBJ databases">
        <authorList>
            <person name="Schelkunov M.I."/>
        </authorList>
    </citation>
    <scope>NUCLEOTIDE SEQUENCE</scope>
    <source>
        <strain evidence="5">Hsosn_3</strain>
        <tissue evidence="5">Leaf</tissue>
    </source>
</reference>
<dbReference type="Proteomes" id="UP001237642">
    <property type="component" value="Unassembled WGS sequence"/>
</dbReference>
<dbReference type="AlphaFoldDB" id="A0AAD8LXQ3"/>
<dbReference type="EMBL" id="JAUIZM010000011">
    <property type="protein sequence ID" value="KAK1354330.1"/>
    <property type="molecule type" value="Genomic_DNA"/>
</dbReference>
<feature type="region of interest" description="Disordered" evidence="4">
    <location>
        <begin position="40"/>
        <end position="60"/>
    </location>
</feature>
<evidence type="ECO:0000256" key="3">
    <source>
        <dbReference type="PROSITE-ProRule" id="PRU01191"/>
    </source>
</evidence>
<feature type="region of interest" description="Leucine repeat II (LRII)" evidence="3">
    <location>
        <begin position="352"/>
        <end position="384"/>
    </location>
</feature>
<comment type="caution">
    <text evidence="3">Lacks conserved residue(s) required for the propagation of feature annotation.</text>
</comment>
<comment type="caution">
    <text evidence="5">The sequence shown here is derived from an EMBL/GenBank/DDBJ whole genome shotgun (WGS) entry which is preliminary data.</text>
</comment>
<protein>
    <submittedName>
        <fullName evidence="5">Transcription factor GRAS1</fullName>
    </submittedName>
</protein>
<dbReference type="PANTHER" id="PTHR31636">
    <property type="entry name" value="OSJNBA0084A10.13 PROTEIN-RELATED"/>
    <property type="match status" value="1"/>
</dbReference>
<evidence type="ECO:0000256" key="2">
    <source>
        <dbReference type="ARBA" id="ARBA00023163"/>
    </source>
</evidence>
<comment type="similarity">
    <text evidence="3">Belongs to the GRAS family.</text>
</comment>
<feature type="compositionally biased region" description="Polar residues" evidence="4">
    <location>
        <begin position="48"/>
        <end position="58"/>
    </location>
</feature>
<reference evidence="5" key="1">
    <citation type="submission" date="2023-02" db="EMBL/GenBank/DDBJ databases">
        <title>Genome of toxic invasive species Heracleum sosnowskyi carries increased number of genes despite the absence of recent whole-genome duplications.</title>
        <authorList>
            <person name="Schelkunov M."/>
            <person name="Shtratnikova V."/>
            <person name="Makarenko M."/>
            <person name="Klepikova A."/>
            <person name="Omelchenko D."/>
            <person name="Novikova G."/>
            <person name="Obukhova E."/>
            <person name="Bogdanov V."/>
            <person name="Penin A."/>
            <person name="Logacheva M."/>
        </authorList>
    </citation>
    <scope>NUCLEOTIDE SEQUENCE</scope>
    <source>
        <strain evidence="5">Hsosn_3</strain>
        <tissue evidence="5">Leaf</tissue>
    </source>
</reference>
<accession>A0AAD8LXQ3</accession>
<dbReference type="InterPro" id="IPR005202">
    <property type="entry name" value="TF_GRAS"/>
</dbReference>
<evidence type="ECO:0000313" key="6">
    <source>
        <dbReference type="Proteomes" id="UP001237642"/>
    </source>
</evidence>
<proteinExistence type="inferred from homology"/>
<evidence type="ECO:0000256" key="4">
    <source>
        <dbReference type="SAM" id="MobiDB-lite"/>
    </source>
</evidence>
<evidence type="ECO:0000313" key="5">
    <source>
        <dbReference type="EMBL" id="KAK1354330.1"/>
    </source>
</evidence>
<name>A0AAD8LXQ3_9APIA</name>
<keyword evidence="6" id="KW-1185">Reference proteome</keyword>
<sequence>MADDLSIFSVFDFQDVHKPLEGLLHDILVTQQVQVSNFGNDIPEGVDPSTTDIRNSGHPSEEKWIDDNLENNSNVSAIPQPDQLILEGQNLELSLEESDFIHLQPKKICTESFRVLGNYGKRKERFKEGIFSGQSSKSTATDNKLTTEEIMRMAAERFIHFSNKELDGITSFIHPHGTDLSSLSSEDTRMVDLAHLLLASAEKVGNKQFDAAHKLLVRCEGKVSESGHPAERITYHFSKALRARITMGIGSSVGMIETDQGRDYSGLSSGIDLTHLVLHKEVPFSKVMQFASIQTILENVAAAKKIHLIDLQLRNGIQWTPLLQALSERQTIPVQLLRITALQTTDEDKAETVGKRLHSYAKSLNISFVFKVVIILNMKDLKVELFKIRPGEAVAVYSPIVLRAMIPKPENLQILLRVIQKLGPKIMVVNEVEANHNSPSFVNRFTEALFYFSAWFDALEDCLNRDDVYRMDAERTYFGQGILNIVATEGEDRITRSVNIDVWRVFFQSLRMVEIDISKSSLDQANFVLEQKFSCGKSCTIYKNGKCLIVGWKGTPLHSVSAWKFK</sequence>
<gene>
    <name evidence="5" type="ORF">POM88_047586</name>
</gene>
<dbReference type="PROSITE" id="PS50985">
    <property type="entry name" value="GRAS"/>
    <property type="match status" value="1"/>
</dbReference>
<dbReference type="Pfam" id="PF03514">
    <property type="entry name" value="GRAS"/>
    <property type="match status" value="1"/>
</dbReference>
<evidence type="ECO:0000256" key="1">
    <source>
        <dbReference type="ARBA" id="ARBA00023015"/>
    </source>
</evidence>
<keyword evidence="2" id="KW-0804">Transcription</keyword>
<feature type="region of interest" description="SAW" evidence="3">
    <location>
        <begin position="487"/>
        <end position="564"/>
    </location>
</feature>
<organism evidence="5 6">
    <name type="scientific">Heracleum sosnowskyi</name>
    <dbReference type="NCBI Taxonomy" id="360622"/>
    <lineage>
        <taxon>Eukaryota</taxon>
        <taxon>Viridiplantae</taxon>
        <taxon>Streptophyta</taxon>
        <taxon>Embryophyta</taxon>
        <taxon>Tracheophyta</taxon>
        <taxon>Spermatophyta</taxon>
        <taxon>Magnoliopsida</taxon>
        <taxon>eudicotyledons</taxon>
        <taxon>Gunneridae</taxon>
        <taxon>Pentapetalae</taxon>
        <taxon>asterids</taxon>
        <taxon>campanulids</taxon>
        <taxon>Apiales</taxon>
        <taxon>Apiaceae</taxon>
        <taxon>Apioideae</taxon>
        <taxon>apioid superclade</taxon>
        <taxon>Tordylieae</taxon>
        <taxon>Tordyliinae</taxon>
        <taxon>Heracleum</taxon>
    </lineage>
</organism>